<reference evidence="7" key="2">
    <citation type="submission" date="2023-01" db="EMBL/GenBank/DDBJ databases">
        <title>Draft genome sequence of Sneathiella chinensis strain NBRC 103408.</title>
        <authorList>
            <person name="Sun Q."/>
            <person name="Mori K."/>
        </authorList>
    </citation>
    <scope>NUCLEOTIDE SEQUENCE</scope>
    <source>
        <strain evidence="7">NBRC 103408</strain>
    </source>
</reference>
<keyword evidence="2 5" id="KW-0812">Transmembrane</keyword>
<protein>
    <recommendedName>
        <fullName evidence="6">NfeD-like C-terminal domain-containing protein</fullName>
    </recommendedName>
</protein>
<feature type="transmembrane region" description="Helical" evidence="5">
    <location>
        <begin position="12"/>
        <end position="30"/>
    </location>
</feature>
<dbReference type="EMBL" id="BSNF01000006">
    <property type="protein sequence ID" value="GLQ06222.1"/>
    <property type="molecule type" value="Genomic_DNA"/>
</dbReference>
<comment type="caution">
    <text evidence="7">The sequence shown here is derived from an EMBL/GenBank/DDBJ whole genome shotgun (WGS) entry which is preliminary data.</text>
</comment>
<evidence type="ECO:0000256" key="3">
    <source>
        <dbReference type="ARBA" id="ARBA00022989"/>
    </source>
</evidence>
<dbReference type="RefSeq" id="WP_169560278.1">
    <property type="nucleotide sequence ID" value="NZ_BSNF01000006.1"/>
</dbReference>
<evidence type="ECO:0000313" key="7">
    <source>
        <dbReference type="EMBL" id="GLQ06222.1"/>
    </source>
</evidence>
<evidence type="ECO:0000259" key="6">
    <source>
        <dbReference type="Pfam" id="PF01957"/>
    </source>
</evidence>
<feature type="domain" description="NfeD-like C-terminal" evidence="6">
    <location>
        <begin position="97"/>
        <end position="151"/>
    </location>
</feature>
<dbReference type="InterPro" id="IPR002810">
    <property type="entry name" value="NfeD-like_C"/>
</dbReference>
<reference evidence="7" key="1">
    <citation type="journal article" date="2014" name="Int. J. Syst. Evol. Microbiol.">
        <title>Complete genome of a new Firmicutes species belonging to the dominant human colonic microbiota ('Ruminococcus bicirculans') reveals two chromosomes and a selective capacity to utilize plant glucans.</title>
        <authorList>
            <consortium name="NISC Comparative Sequencing Program"/>
            <person name="Wegmann U."/>
            <person name="Louis P."/>
            <person name="Goesmann A."/>
            <person name="Henrissat B."/>
            <person name="Duncan S.H."/>
            <person name="Flint H.J."/>
        </authorList>
    </citation>
    <scope>NUCLEOTIDE SEQUENCE</scope>
    <source>
        <strain evidence="7">NBRC 103408</strain>
    </source>
</reference>
<evidence type="ECO:0000256" key="1">
    <source>
        <dbReference type="ARBA" id="ARBA00004141"/>
    </source>
</evidence>
<keyword evidence="3 5" id="KW-1133">Transmembrane helix</keyword>
<feature type="transmembrane region" description="Helical" evidence="5">
    <location>
        <begin position="35"/>
        <end position="56"/>
    </location>
</feature>
<dbReference type="PANTHER" id="PTHR33507:SF3">
    <property type="entry name" value="INNER MEMBRANE PROTEIN YBBJ"/>
    <property type="match status" value="1"/>
</dbReference>
<name>A0ABQ5U4H3_9PROT</name>
<dbReference type="InterPro" id="IPR012340">
    <property type="entry name" value="NA-bd_OB-fold"/>
</dbReference>
<keyword evidence="8" id="KW-1185">Reference proteome</keyword>
<accession>A0ABQ5U4H3</accession>
<sequence>MLESAIQWVADLSYWGWWALAILFVILEIFAPTFVLLWLGISAGLVGIIVLAFPSLPWEYQWTLFALFSVVSIVVVKGLLRKKPGVEDNLKLNQRGAQYVGRNFNLTEAIVNGRGKIHVDDTQWSVSGPDMPAGGTVTVTGVDGILLIVEPKK</sequence>
<dbReference type="Pfam" id="PF01957">
    <property type="entry name" value="NfeD"/>
    <property type="match status" value="1"/>
</dbReference>
<dbReference type="Proteomes" id="UP001161409">
    <property type="component" value="Unassembled WGS sequence"/>
</dbReference>
<comment type="subcellular location">
    <subcellularLocation>
        <location evidence="1">Membrane</location>
        <topology evidence="1">Multi-pass membrane protein</topology>
    </subcellularLocation>
</comment>
<evidence type="ECO:0000313" key="8">
    <source>
        <dbReference type="Proteomes" id="UP001161409"/>
    </source>
</evidence>
<evidence type="ECO:0000256" key="4">
    <source>
        <dbReference type="ARBA" id="ARBA00023136"/>
    </source>
</evidence>
<evidence type="ECO:0000256" key="5">
    <source>
        <dbReference type="SAM" id="Phobius"/>
    </source>
</evidence>
<proteinExistence type="predicted"/>
<dbReference type="Gene3D" id="2.40.50.140">
    <property type="entry name" value="Nucleic acid-binding proteins"/>
    <property type="match status" value="1"/>
</dbReference>
<organism evidence="7 8">
    <name type="scientific">Sneathiella chinensis</name>
    <dbReference type="NCBI Taxonomy" id="349750"/>
    <lineage>
        <taxon>Bacteria</taxon>
        <taxon>Pseudomonadati</taxon>
        <taxon>Pseudomonadota</taxon>
        <taxon>Alphaproteobacteria</taxon>
        <taxon>Sneathiellales</taxon>
        <taxon>Sneathiellaceae</taxon>
        <taxon>Sneathiella</taxon>
    </lineage>
</organism>
<feature type="transmembrane region" description="Helical" evidence="5">
    <location>
        <begin position="62"/>
        <end position="80"/>
    </location>
</feature>
<dbReference type="PANTHER" id="PTHR33507">
    <property type="entry name" value="INNER MEMBRANE PROTEIN YBBJ"/>
    <property type="match status" value="1"/>
</dbReference>
<evidence type="ECO:0000256" key="2">
    <source>
        <dbReference type="ARBA" id="ARBA00022692"/>
    </source>
</evidence>
<dbReference type="InterPro" id="IPR052165">
    <property type="entry name" value="Membrane_assoc_protease"/>
</dbReference>
<gene>
    <name evidence="7" type="ORF">GCM10007924_14430</name>
</gene>
<keyword evidence="4 5" id="KW-0472">Membrane</keyword>